<sequence length="2226" mass="252528">MKQEHRCHHLELLLQDGKYQNEISDMFEHRHLHRGKFGSSMSDSLRTNTFDMGSYLSHGMCLSNAKPSEKTFQTIENFVKAFCDDDLKSKPIKKILVATNGIAAVKCILSIRKFLMQFFKNDRIVKFVCMTTNQEIESHAEYLKIADYVVLSPSGANTNNYANVDEIIEHAVANKVDAVWAGWGHASENPRLPKELAENDIVFIGPCHEAVFCLGDKISSTIIAQTVNIPTIEWSGSGLIAPEPIEDGGDEKMLISEQLYRSATVSSVEDGFEVLKRCNIHYPIMIKASEGGGGKGIRKCISNDEFADNFRRVQAEVPGSPIFLMKCLTNARHIEVQLIGDIYGDVIPIYTRDCSIQRRCQKIIEEAPAAIAPVHILRKMQQDAVNLAKKVGYYSAGTVEYMYLPESQTYYFLELNPRLQVEHPCTEMISNINIPAVQLQVAMGLPLKNIVDIRLFFGLDRFGRTPLPEDQIKTNTDTHVVSCRITSEDPAEGFRPSSGLVNVLNLQSNQNAWGYFSISSNGQIHEFSDSQFGHIFAKGTSRKEAISNMLCALNELEIQATFTSQVRYLEGLLRDPDFEKNRFNTGWLEARIAAKIHINESLPLHVSIAVGATAIGHSKIEKIFTTYENSVGRGQILPTTNLTETMEIELILNGIKYRALVTRMGPINYIICTDESKCHVEVRSFERDSLLLSYAENSYICSLFEDSDFYKVTIGKTLVKFEKENDPSILRSFNAGRLLQFLKKEGEYVSVGDVYAEMESMKMVINLEIKKAGGKMMLVAKPGQILFPGTLIARLEDQKNTPVRKYCHFKGRIEEWDRYEEMNADNETRLHLLFNSSLEYCNHILNGYSVPEIVLKNEVEKLVKTLIRVLKDPNLPRFLFTSVLSAVSTRIPIEVYNKISFFLEEGKKSNTFYASLLVEEMEGYLCTVDPKNICLEKSYFESLINICENFDGGINGHIKLIVEDLLTKFLNIEQYFQNVSYDMAVLKIKSNIKDPKKVVRMIYSHTKISVKDDLFIKLIAELDDDIIWSLRKILKVIANLSDAGALPLAVFVRDRLNLLKRNDCSKVLQNFINQNNFAGIDILQFSDQYDTFFNTQSVEPELDVLPQFFFPHDSINVDAIRCYIEKIFGIRKNTIITVFNNNKIALLEFTITKANSIYQFVPHTHNSDVQKFSIIVGSDFNNLTLESNYLSQLNGNISKILYIIRDSQNVLNVNEVNVILSNHLAASSVIQKANFSANIILVRNLELPIYLTHKFGLNEKLQLYRLDENAKRITNFTSSFVTYKHRDEYATRYFIRQLIKDIIPPKASAFSMKTTSNTDIIKARLMEVLDSACGEIKVLAFKNQKSETNDCNHILLCIEIYEYIPIEEWSNTFESVILESQELLIKNRVSEIELIYNEPTQNDVMSKSDLSACENQEWKTYKFVYSNKSNVYPKIILYQVVNGTLEPYFEHQDIAKRVTFYEKHEYIKIYNIQKRRLTANKLNTTFVYDLPLVFGRALLRLWENYAKSDPENYKIIHDRLDKQKQRAIFIKEGFGLLQANEMIIEDDDTFCVCDDKNELKKRAINCLNNRGMVAWEIHMFTPDAPLHGRTIVVIANDITFQSGSFSMKEHNMYYEASKYSRKHGYPRIYISVNSGARIGLAADVKNKLSVNWINEEAPEDGFCCLSVDNDGDTDEIFNQIKCSNSHGHLSLDAVVGREKDIGVENLVGSGLIAGETSAAYNEVPTYCLVSGRAVGIGAYAARLCHRVCQVENSHIILTGAPALNSLLGKEIYTCNNQLGGTQITFNNGISHSIVKNDLEGCVAILKWITYLPSPELPLYMPMAKDDGSRSITFKPTRTPYDPRKMLDNLYEDGLFDKGSFDEIMNGWAKTIIVGRARLRGLAVGVIAVETRSVECVIPADPAVHNSESQVVTQAGQVWYPDSAYKTSEAINDFNREGLPIIMIANIRGFSGGQKDMFEMVLKFGANIIDALQTYTQPVIVYIPPFGSLRGGSWAVVDTKINPNCISMFADSTARGGILEPEAVVKIKFKHNDLVTLMYKCDGTLKSLQKEFDNVYTTESRRNELSKLISSRKKVLLPIYENIAVKFADLHDTTTRLLARDAIKDEVPLELARDYFYEVLKSELAVNHMAKQYLECKNVSNLDITITKLNEAYEWLRKLLNLENVHYIHKTGKDVGSRLSYDSKIILDFATSDKFKALLSKAKSEELAVLFEKFVYNKYDAGLILLF</sequence>
<evidence type="ECO:0000313" key="2">
    <source>
        <dbReference type="WBParaSite" id="RSKR_0000807600.1"/>
    </source>
</evidence>
<protein>
    <submittedName>
        <fullName evidence="2">Acetyl-CoA carboxylase</fullName>
    </submittedName>
</protein>
<reference evidence="2" key="1">
    <citation type="submission" date="2016-11" db="UniProtKB">
        <authorList>
            <consortium name="WormBaseParasite"/>
        </authorList>
    </citation>
    <scope>IDENTIFICATION</scope>
    <source>
        <strain evidence="2">KR3021</strain>
    </source>
</reference>
<dbReference type="WBParaSite" id="RSKR_0000807600.1">
    <property type="protein sequence ID" value="RSKR_0000807600.1"/>
    <property type="gene ID" value="RSKR_0000807600"/>
</dbReference>
<organism evidence="1 2">
    <name type="scientific">Rhabditophanes sp. KR3021</name>
    <dbReference type="NCBI Taxonomy" id="114890"/>
    <lineage>
        <taxon>Eukaryota</taxon>
        <taxon>Metazoa</taxon>
        <taxon>Ecdysozoa</taxon>
        <taxon>Nematoda</taxon>
        <taxon>Chromadorea</taxon>
        <taxon>Rhabditida</taxon>
        <taxon>Tylenchina</taxon>
        <taxon>Panagrolaimomorpha</taxon>
        <taxon>Strongyloidoidea</taxon>
        <taxon>Alloionematidae</taxon>
        <taxon>Rhabditophanes</taxon>
    </lineage>
</organism>
<accession>A0AC35U7F3</accession>
<dbReference type="Proteomes" id="UP000095286">
    <property type="component" value="Unplaced"/>
</dbReference>
<name>A0AC35U7F3_9BILA</name>
<evidence type="ECO:0000313" key="1">
    <source>
        <dbReference type="Proteomes" id="UP000095286"/>
    </source>
</evidence>
<proteinExistence type="predicted"/>